<evidence type="ECO:0000313" key="5">
    <source>
        <dbReference type="Proteomes" id="UP000503251"/>
    </source>
</evidence>
<name>A0A6P1ZJE1_9BACT</name>
<reference evidence="2 5" key="2">
    <citation type="submission" date="2019-04" db="EMBL/GenBank/DDBJ databases">
        <title>Isolation and culture of sulfate reducing bacteria from the cold seep of the South China Sea.</title>
        <authorList>
            <person name="Sun C."/>
            <person name="Liu R."/>
        </authorList>
    </citation>
    <scope>NUCLEOTIDE SEQUENCE [LARGE SCALE GENOMIC DNA]</scope>
    <source>
        <strain evidence="2 5">CS1</strain>
    </source>
</reference>
<dbReference type="Proteomes" id="UP000503251">
    <property type="component" value="Chromosome"/>
</dbReference>
<feature type="chain" id="PRO_5030159407" evidence="1">
    <location>
        <begin position="26"/>
        <end position="159"/>
    </location>
</feature>
<proteinExistence type="predicted"/>
<protein>
    <submittedName>
        <fullName evidence="3">Uncharacterized protein</fullName>
    </submittedName>
</protein>
<dbReference type="RefSeq" id="WP_144233995.1">
    <property type="nucleotide sequence ID" value="NZ_CP039543.1"/>
</dbReference>
<dbReference type="Proteomes" id="UP000434052">
    <property type="component" value="Unassembled WGS sequence"/>
</dbReference>
<dbReference type="AlphaFoldDB" id="A0A6P1ZJE1"/>
<sequence>MKRVSATTLLLLAGLCFLFVQSAVAADKEWINAKGYVLYQDERGDMVRKTFSAYRDVYFPEKPKKLGHFICDHERILTQIPVREITDIRKDPLSKSVWIKANCGEYHAVIDQDLAYALTNMKHIEMRYYNEITRQEEVGFILGIDLHEIHFTDTTHVTF</sequence>
<dbReference type="OrthoDB" id="5455962at2"/>
<evidence type="ECO:0000313" key="3">
    <source>
        <dbReference type="EMBL" id="TVM35666.1"/>
    </source>
</evidence>
<feature type="signal peptide" evidence="1">
    <location>
        <begin position="1"/>
        <end position="25"/>
    </location>
</feature>
<keyword evidence="5" id="KW-1185">Reference proteome</keyword>
<accession>A0A6P1ZJE1</accession>
<dbReference type="EMBL" id="QMIF01000002">
    <property type="protein sequence ID" value="TVM35666.1"/>
    <property type="molecule type" value="Genomic_DNA"/>
</dbReference>
<gene>
    <name evidence="3" type="ORF">DQK91_03085</name>
    <name evidence="2" type="ORF">E8L03_15575</name>
</gene>
<evidence type="ECO:0000256" key="1">
    <source>
        <dbReference type="SAM" id="SignalP"/>
    </source>
</evidence>
<dbReference type="EMBL" id="CP039543">
    <property type="protein sequence ID" value="QJT10261.1"/>
    <property type="molecule type" value="Genomic_DNA"/>
</dbReference>
<evidence type="ECO:0000313" key="4">
    <source>
        <dbReference type="Proteomes" id="UP000434052"/>
    </source>
</evidence>
<keyword evidence="1" id="KW-0732">Signal</keyword>
<organism evidence="3 4">
    <name type="scientific">Oceanidesulfovibrio marinus</name>
    <dbReference type="NCBI Taxonomy" id="370038"/>
    <lineage>
        <taxon>Bacteria</taxon>
        <taxon>Pseudomonadati</taxon>
        <taxon>Thermodesulfobacteriota</taxon>
        <taxon>Desulfovibrionia</taxon>
        <taxon>Desulfovibrionales</taxon>
        <taxon>Desulfovibrionaceae</taxon>
        <taxon>Oceanidesulfovibrio</taxon>
    </lineage>
</organism>
<reference evidence="3 4" key="1">
    <citation type="submission" date="2018-06" db="EMBL/GenBank/DDBJ databases">
        <title>Complete genome of Desulfovibrio marinus P48SEP.</title>
        <authorList>
            <person name="Crispim J.S."/>
            <person name="Vidigal P.M.P."/>
            <person name="Silva L.C.F."/>
            <person name="Araujo L.C."/>
            <person name="Laguardia C.N."/>
            <person name="Dias R.S."/>
            <person name="Sousa M.P."/>
            <person name="Paula S.O."/>
            <person name="Silva C."/>
        </authorList>
    </citation>
    <scope>NUCLEOTIDE SEQUENCE [LARGE SCALE GENOMIC DNA]</scope>
    <source>
        <strain evidence="3 4">P48SEP</strain>
    </source>
</reference>
<evidence type="ECO:0000313" key="2">
    <source>
        <dbReference type="EMBL" id="QJT10261.1"/>
    </source>
</evidence>